<dbReference type="Gene3D" id="1.10.3720.10">
    <property type="entry name" value="MetI-like"/>
    <property type="match status" value="1"/>
</dbReference>
<evidence type="ECO:0000256" key="8">
    <source>
        <dbReference type="ARBA" id="ARBA00023136"/>
    </source>
</evidence>
<evidence type="ECO:0000256" key="4">
    <source>
        <dbReference type="ARBA" id="ARBA00022475"/>
    </source>
</evidence>
<feature type="domain" description="ABC transmembrane type-1" evidence="10">
    <location>
        <begin position="15"/>
        <end position="202"/>
    </location>
</feature>
<feature type="transmembrane region" description="Helical" evidence="9">
    <location>
        <begin position="12"/>
        <end position="39"/>
    </location>
</feature>
<dbReference type="InterPro" id="IPR000515">
    <property type="entry name" value="MetI-like"/>
</dbReference>
<sequence length="213" mass="22936">MESFFKMMQFLLPGLGVTLCVTLIALFMGCCIGAIMAVLRVYGGVTARTIATSYSIVVRAIPVVVIIFILYFVVSEFVDLSPFMSGALALGFASGAYQTEIFRGAILSVPQGQMTAARGIGMGRAKAIRCIIMPQAMRIAIPSLINEVSLVLKDSSLVFVIGVPELLRRAQYASASTMEPLLAFGTAALFYILLTLVLSKVLEAIEQRFAVSF</sequence>
<name>C0QCR0_DESAH</name>
<dbReference type="PROSITE" id="PS50928">
    <property type="entry name" value="ABC_TM1"/>
    <property type="match status" value="1"/>
</dbReference>
<feature type="transmembrane region" description="Helical" evidence="9">
    <location>
        <begin position="181"/>
        <end position="199"/>
    </location>
</feature>
<dbReference type="InterPro" id="IPR035906">
    <property type="entry name" value="MetI-like_sf"/>
</dbReference>
<dbReference type="CDD" id="cd06261">
    <property type="entry name" value="TM_PBP2"/>
    <property type="match status" value="1"/>
</dbReference>
<evidence type="ECO:0000256" key="9">
    <source>
        <dbReference type="RuleBase" id="RU363032"/>
    </source>
</evidence>
<dbReference type="STRING" id="177437.HRM2_20360"/>
<evidence type="ECO:0000313" key="12">
    <source>
        <dbReference type="Proteomes" id="UP000000442"/>
    </source>
</evidence>
<evidence type="ECO:0000256" key="5">
    <source>
        <dbReference type="ARBA" id="ARBA00022692"/>
    </source>
</evidence>
<dbReference type="PANTHER" id="PTHR30614">
    <property type="entry name" value="MEMBRANE COMPONENT OF AMINO ACID ABC TRANSPORTER"/>
    <property type="match status" value="1"/>
</dbReference>
<comment type="similarity">
    <text evidence="2">Belongs to the binding-protein-dependent transport system permease family. HisMQ subfamily.</text>
</comment>
<keyword evidence="6" id="KW-0029">Amino-acid transport</keyword>
<evidence type="ECO:0000256" key="1">
    <source>
        <dbReference type="ARBA" id="ARBA00004429"/>
    </source>
</evidence>
<dbReference type="GO" id="GO:0022857">
    <property type="term" value="F:transmembrane transporter activity"/>
    <property type="evidence" value="ECO:0007669"/>
    <property type="project" value="InterPro"/>
</dbReference>
<evidence type="ECO:0000256" key="2">
    <source>
        <dbReference type="ARBA" id="ARBA00010072"/>
    </source>
</evidence>
<keyword evidence="5 9" id="KW-0812">Transmembrane</keyword>
<comment type="subcellular location">
    <subcellularLocation>
        <location evidence="1">Cell inner membrane</location>
        <topology evidence="1">Multi-pass membrane protein</topology>
    </subcellularLocation>
    <subcellularLocation>
        <location evidence="9">Cell membrane</location>
        <topology evidence="9">Multi-pass membrane protein</topology>
    </subcellularLocation>
</comment>
<evidence type="ECO:0000256" key="6">
    <source>
        <dbReference type="ARBA" id="ARBA00022970"/>
    </source>
</evidence>
<dbReference type="RefSeq" id="WP_015903915.1">
    <property type="nucleotide sequence ID" value="NC_012108.1"/>
</dbReference>
<dbReference type="SUPFAM" id="SSF161098">
    <property type="entry name" value="MetI-like"/>
    <property type="match status" value="1"/>
</dbReference>
<keyword evidence="8 9" id="KW-0472">Membrane</keyword>
<dbReference type="eggNOG" id="COG0765">
    <property type="taxonomic scope" value="Bacteria"/>
</dbReference>
<evidence type="ECO:0000256" key="3">
    <source>
        <dbReference type="ARBA" id="ARBA00022448"/>
    </source>
</evidence>
<dbReference type="InterPro" id="IPR010065">
    <property type="entry name" value="AA_ABC_transptr_permease_3TM"/>
</dbReference>
<accession>C0QCR0</accession>
<dbReference type="InterPro" id="IPR043429">
    <property type="entry name" value="ArtM/GltK/GlnP/TcyL/YhdX-like"/>
</dbReference>
<dbReference type="Pfam" id="PF00528">
    <property type="entry name" value="BPD_transp_1"/>
    <property type="match status" value="1"/>
</dbReference>
<evidence type="ECO:0000313" key="11">
    <source>
        <dbReference type="EMBL" id="ACN15137.1"/>
    </source>
</evidence>
<dbReference type="KEGG" id="dat:HRM2_20360"/>
<dbReference type="EMBL" id="CP001087">
    <property type="protein sequence ID" value="ACN15137.1"/>
    <property type="molecule type" value="Genomic_DNA"/>
</dbReference>
<evidence type="ECO:0000256" key="7">
    <source>
        <dbReference type="ARBA" id="ARBA00022989"/>
    </source>
</evidence>
<keyword evidence="7 9" id="KW-1133">Transmembrane helix</keyword>
<keyword evidence="4" id="KW-1003">Cell membrane</keyword>
<dbReference type="AlphaFoldDB" id="C0QCR0"/>
<dbReference type="Proteomes" id="UP000000442">
    <property type="component" value="Chromosome"/>
</dbReference>
<dbReference type="GO" id="GO:0043190">
    <property type="term" value="C:ATP-binding cassette (ABC) transporter complex"/>
    <property type="evidence" value="ECO:0007669"/>
    <property type="project" value="InterPro"/>
</dbReference>
<feature type="transmembrane region" description="Helical" evidence="9">
    <location>
        <begin position="51"/>
        <end position="74"/>
    </location>
</feature>
<dbReference type="NCBIfam" id="TIGR01726">
    <property type="entry name" value="HEQRo_perm_3TM"/>
    <property type="match status" value="1"/>
</dbReference>
<dbReference type="HOGENOM" id="CLU_019602_1_0_7"/>
<gene>
    <name evidence="11" type="primary">glnP4</name>
    <name evidence="11" type="ordered locus">HRM2_20360</name>
</gene>
<dbReference type="PROSITE" id="PS51257">
    <property type="entry name" value="PROKAR_LIPOPROTEIN"/>
    <property type="match status" value="1"/>
</dbReference>
<protein>
    <submittedName>
        <fullName evidence="11">GlnP4</fullName>
    </submittedName>
</protein>
<proteinExistence type="inferred from homology"/>
<reference evidence="11 12" key="1">
    <citation type="journal article" date="2009" name="Environ. Microbiol.">
        <title>Genome sequence of Desulfobacterium autotrophicum HRM2, a marine sulfate reducer oxidizing organic carbon completely to carbon dioxide.</title>
        <authorList>
            <person name="Strittmatter A.W."/>
            <person name="Liesegang H."/>
            <person name="Rabus R."/>
            <person name="Decker I."/>
            <person name="Amann J."/>
            <person name="Andres S."/>
            <person name="Henne A."/>
            <person name="Fricke W.F."/>
            <person name="Martinez-Arias R."/>
            <person name="Bartels D."/>
            <person name="Goesmann A."/>
            <person name="Krause L."/>
            <person name="Puehler A."/>
            <person name="Klenk H.P."/>
            <person name="Richter M."/>
            <person name="Schuler M."/>
            <person name="Gloeckner F.O."/>
            <person name="Meyerdierks A."/>
            <person name="Gottschalk G."/>
            <person name="Amann R."/>
        </authorList>
    </citation>
    <scope>NUCLEOTIDE SEQUENCE [LARGE SCALE GENOMIC DNA]</scope>
    <source>
        <strain evidence="12">ATCC 43914 / DSM 3382 / HRM2</strain>
    </source>
</reference>
<keyword evidence="3 9" id="KW-0813">Transport</keyword>
<keyword evidence="12" id="KW-1185">Reference proteome</keyword>
<organism evidence="11 12">
    <name type="scientific">Desulforapulum autotrophicum (strain ATCC 43914 / DSM 3382 / VKM B-1955 / HRM2)</name>
    <name type="common">Desulfobacterium autotrophicum</name>
    <dbReference type="NCBI Taxonomy" id="177437"/>
    <lineage>
        <taxon>Bacteria</taxon>
        <taxon>Pseudomonadati</taxon>
        <taxon>Thermodesulfobacteriota</taxon>
        <taxon>Desulfobacteria</taxon>
        <taxon>Desulfobacterales</taxon>
        <taxon>Desulfobacteraceae</taxon>
        <taxon>Desulforapulum</taxon>
    </lineage>
</organism>
<dbReference type="PANTHER" id="PTHR30614:SF0">
    <property type="entry name" value="L-CYSTINE TRANSPORT SYSTEM PERMEASE PROTEIN TCYL"/>
    <property type="match status" value="1"/>
</dbReference>
<evidence type="ECO:0000259" key="10">
    <source>
        <dbReference type="PROSITE" id="PS50928"/>
    </source>
</evidence>
<dbReference type="GO" id="GO:0006865">
    <property type="term" value="P:amino acid transport"/>
    <property type="evidence" value="ECO:0007669"/>
    <property type="project" value="UniProtKB-KW"/>
</dbReference>